<keyword evidence="10" id="KW-1185">Reference proteome</keyword>
<proteinExistence type="inferred from homology"/>
<dbReference type="InterPro" id="IPR013604">
    <property type="entry name" value="7TM_chemorcpt"/>
</dbReference>
<comment type="function">
    <text evidence="8">Gustatory receptor which mediates acceptance or avoidance behavior, depending on its substrates.</text>
</comment>
<dbReference type="HOGENOM" id="CLU_687483_0_0_1"/>
<dbReference type="AlphaFoldDB" id="B4LG34"/>
<evidence type="ECO:0000256" key="4">
    <source>
        <dbReference type="ARBA" id="ARBA00022989"/>
    </source>
</evidence>
<feature type="transmembrane region" description="Helical" evidence="8">
    <location>
        <begin position="422"/>
        <end position="441"/>
    </location>
</feature>
<comment type="caution">
    <text evidence="8">Lacks conserved residue(s) required for the propagation of feature annotation.</text>
</comment>
<dbReference type="GO" id="GO:0030424">
    <property type="term" value="C:axon"/>
    <property type="evidence" value="ECO:0007669"/>
    <property type="project" value="TreeGrafter"/>
</dbReference>
<dbReference type="EMBL" id="CH940647">
    <property type="protein sequence ID" value="EDW70433.2"/>
    <property type="molecule type" value="Genomic_DNA"/>
</dbReference>
<gene>
    <name evidence="9" type="primary">Dvir\GJ13771</name>
    <name evidence="9" type="ORF">Dvir_GJ13771</name>
</gene>
<keyword evidence="3 8" id="KW-0812">Transmembrane</keyword>
<feature type="transmembrane region" description="Helical" evidence="8">
    <location>
        <begin position="56"/>
        <end position="76"/>
    </location>
</feature>
<accession>B4LG34</accession>
<keyword evidence="7 8" id="KW-0807">Transducer</keyword>
<evidence type="ECO:0000313" key="10">
    <source>
        <dbReference type="Proteomes" id="UP000008792"/>
    </source>
</evidence>
<dbReference type="Proteomes" id="UP000008792">
    <property type="component" value="Unassembled WGS sequence"/>
</dbReference>
<dbReference type="OrthoDB" id="10068192at2759"/>
<keyword evidence="6 8" id="KW-0675">Receptor</keyword>
<feature type="transmembrane region" description="Helical" evidence="8">
    <location>
        <begin position="12"/>
        <end position="36"/>
    </location>
</feature>
<sequence>MMLRLHSAHLLLHLLTSGMLRALLLLSQLLGLMAATRPPSMTDGLERLQCSTYWRLYGYLVLLLVLCYSPYAFYIVYTRMDFLRQNRLLLIVGCHRYALLLCAALVTLYSHTTRQLGIIAWVNRLIWCRHQLFVLLHTTRLQEAARVLHTRDHLTIYTLALSIVCSCSYTMFILQKDPMAQRSPMYFCSVLFFYGCQLSLQVCLGLYLLGLLLISHLSHHSNLLLAQILADAVNIQHALLARCLPSRRRLHEAQQNWLALELWRLWRLHGQLVQLSSRLCLLNGIQLLAFVVFASTELVMHSFFSYFVTFSRWWLRKFGKPAPWNPQGTIFTVSLFVQLTLVVVQTHRLRQLFKTTRRTLREGALALPADCSKALRQTVGYYARIEIPWQTLIILHLYGLHLQLNERVFNLTACGLFELNNGLLFGIVQTIIIYTMILIQFDKIMNR</sequence>
<feature type="transmembrane region" description="Helical" evidence="8">
    <location>
        <begin position="154"/>
        <end position="174"/>
    </location>
</feature>
<dbReference type="eggNOG" id="ENOG502T3Q4">
    <property type="taxonomic scope" value="Eukaryota"/>
</dbReference>
<evidence type="ECO:0000256" key="6">
    <source>
        <dbReference type="ARBA" id="ARBA00023170"/>
    </source>
</evidence>
<evidence type="ECO:0000256" key="7">
    <source>
        <dbReference type="ARBA" id="ARBA00023224"/>
    </source>
</evidence>
<feature type="transmembrane region" description="Helical" evidence="8">
    <location>
        <begin position="88"/>
        <end position="109"/>
    </location>
</feature>
<organism evidence="9 10">
    <name type="scientific">Drosophila virilis</name>
    <name type="common">Fruit fly</name>
    <dbReference type="NCBI Taxonomy" id="7244"/>
    <lineage>
        <taxon>Eukaryota</taxon>
        <taxon>Metazoa</taxon>
        <taxon>Ecdysozoa</taxon>
        <taxon>Arthropoda</taxon>
        <taxon>Hexapoda</taxon>
        <taxon>Insecta</taxon>
        <taxon>Pterygota</taxon>
        <taxon>Neoptera</taxon>
        <taxon>Endopterygota</taxon>
        <taxon>Diptera</taxon>
        <taxon>Brachycera</taxon>
        <taxon>Muscomorpha</taxon>
        <taxon>Ephydroidea</taxon>
        <taxon>Drosophilidae</taxon>
        <taxon>Drosophila</taxon>
    </lineage>
</organism>
<dbReference type="PANTHER" id="PTHR21143">
    <property type="entry name" value="INVERTEBRATE GUSTATORY RECEPTOR"/>
    <property type="match status" value="1"/>
</dbReference>
<dbReference type="GO" id="GO:0030425">
    <property type="term" value="C:dendrite"/>
    <property type="evidence" value="ECO:0007669"/>
    <property type="project" value="TreeGrafter"/>
</dbReference>
<feature type="transmembrane region" description="Helical" evidence="8">
    <location>
        <begin position="287"/>
        <end position="308"/>
    </location>
</feature>
<dbReference type="GO" id="GO:0043025">
    <property type="term" value="C:neuronal cell body"/>
    <property type="evidence" value="ECO:0007669"/>
    <property type="project" value="TreeGrafter"/>
</dbReference>
<dbReference type="GO" id="GO:0007635">
    <property type="term" value="P:chemosensory behavior"/>
    <property type="evidence" value="ECO:0007669"/>
    <property type="project" value="TreeGrafter"/>
</dbReference>
<feature type="transmembrane region" description="Helical" evidence="8">
    <location>
        <begin position="328"/>
        <end position="344"/>
    </location>
</feature>
<evidence type="ECO:0000256" key="8">
    <source>
        <dbReference type="RuleBase" id="RU363108"/>
    </source>
</evidence>
<dbReference type="FunCoup" id="B4LG34">
    <property type="interactions" value="10"/>
</dbReference>
<name>B4LG34_DROVI</name>
<dbReference type="GO" id="GO:0008049">
    <property type="term" value="P:male courtship behavior"/>
    <property type="evidence" value="ECO:0007669"/>
    <property type="project" value="TreeGrafter"/>
</dbReference>
<dbReference type="GO" id="GO:0005886">
    <property type="term" value="C:plasma membrane"/>
    <property type="evidence" value="ECO:0007669"/>
    <property type="project" value="UniProtKB-SubCell"/>
</dbReference>
<keyword evidence="4 8" id="KW-1133">Transmembrane helix</keyword>
<dbReference type="Pfam" id="PF08395">
    <property type="entry name" value="7tm_7"/>
    <property type="match status" value="1"/>
</dbReference>
<dbReference type="PANTHER" id="PTHR21143:SF123">
    <property type="entry name" value="GUSTATORY RECEPTOR FOR SUGAR TASTE 43A-RELATED"/>
    <property type="match status" value="1"/>
</dbReference>
<evidence type="ECO:0000256" key="5">
    <source>
        <dbReference type="ARBA" id="ARBA00023136"/>
    </source>
</evidence>
<keyword evidence="2 8" id="KW-1003">Cell membrane</keyword>
<evidence type="ECO:0000256" key="1">
    <source>
        <dbReference type="ARBA" id="ARBA00004651"/>
    </source>
</evidence>
<dbReference type="InParanoid" id="B4LG34"/>
<evidence type="ECO:0000256" key="2">
    <source>
        <dbReference type="ARBA" id="ARBA00022475"/>
    </source>
</evidence>
<comment type="subcellular location">
    <subcellularLocation>
        <location evidence="1 8">Cell membrane</location>
        <topology evidence="1 8">Multi-pass membrane protein</topology>
    </subcellularLocation>
</comment>
<protein>
    <recommendedName>
        <fullName evidence="8">Gustatory receptor</fullName>
    </recommendedName>
</protein>
<comment type="similarity">
    <text evidence="8">Belongs to the insect chemoreceptor superfamily. Gustatory receptor (GR) family.</text>
</comment>
<evidence type="ECO:0000313" key="9">
    <source>
        <dbReference type="EMBL" id="EDW70433.2"/>
    </source>
</evidence>
<feature type="transmembrane region" description="Helical" evidence="8">
    <location>
        <begin position="186"/>
        <end position="217"/>
    </location>
</feature>
<dbReference type="GO" id="GO:0050909">
    <property type="term" value="P:sensory perception of taste"/>
    <property type="evidence" value="ECO:0007669"/>
    <property type="project" value="InterPro"/>
</dbReference>
<evidence type="ECO:0000256" key="3">
    <source>
        <dbReference type="ARBA" id="ARBA00022692"/>
    </source>
</evidence>
<dbReference type="GO" id="GO:0007165">
    <property type="term" value="P:signal transduction"/>
    <property type="evidence" value="ECO:0007669"/>
    <property type="project" value="UniProtKB-KW"/>
</dbReference>
<keyword evidence="5 8" id="KW-0472">Membrane</keyword>
<reference evidence="9 10" key="1">
    <citation type="journal article" date="2007" name="Nature">
        <title>Evolution of genes and genomes on the Drosophila phylogeny.</title>
        <authorList>
            <consortium name="Drosophila 12 Genomes Consortium"/>
            <person name="Clark A.G."/>
            <person name="Eisen M.B."/>
            <person name="Smith D.R."/>
            <person name="Bergman C.M."/>
            <person name="Oliver B."/>
            <person name="Markow T.A."/>
            <person name="Kaufman T.C."/>
            <person name="Kellis M."/>
            <person name="Gelbart W."/>
            <person name="Iyer V.N."/>
            <person name="Pollard D.A."/>
            <person name="Sackton T.B."/>
            <person name="Larracuente A.M."/>
            <person name="Singh N.D."/>
            <person name="Abad J.P."/>
            <person name="Abt D.N."/>
            <person name="Adryan B."/>
            <person name="Aguade M."/>
            <person name="Akashi H."/>
            <person name="Anderson W.W."/>
            <person name="Aquadro C.F."/>
            <person name="Ardell D.H."/>
            <person name="Arguello R."/>
            <person name="Artieri C.G."/>
            <person name="Barbash D.A."/>
            <person name="Barker D."/>
            <person name="Barsanti P."/>
            <person name="Batterham P."/>
            <person name="Batzoglou S."/>
            <person name="Begun D."/>
            <person name="Bhutkar A."/>
            <person name="Blanco E."/>
            <person name="Bosak S.A."/>
            <person name="Bradley R.K."/>
            <person name="Brand A.D."/>
            <person name="Brent M.R."/>
            <person name="Brooks A.N."/>
            <person name="Brown R.H."/>
            <person name="Butlin R.K."/>
            <person name="Caggese C."/>
            <person name="Calvi B.R."/>
            <person name="Bernardo de Carvalho A."/>
            <person name="Caspi A."/>
            <person name="Castrezana S."/>
            <person name="Celniker S.E."/>
            <person name="Chang J.L."/>
            <person name="Chapple C."/>
            <person name="Chatterji S."/>
            <person name="Chinwalla A."/>
            <person name="Civetta A."/>
            <person name="Clifton S.W."/>
            <person name="Comeron J.M."/>
            <person name="Costello J.C."/>
            <person name="Coyne J.A."/>
            <person name="Daub J."/>
            <person name="David R.G."/>
            <person name="Delcher A.L."/>
            <person name="Delehaunty K."/>
            <person name="Do C.B."/>
            <person name="Ebling H."/>
            <person name="Edwards K."/>
            <person name="Eickbush T."/>
            <person name="Evans J.D."/>
            <person name="Filipski A."/>
            <person name="Findeiss S."/>
            <person name="Freyhult E."/>
            <person name="Fulton L."/>
            <person name="Fulton R."/>
            <person name="Garcia A.C."/>
            <person name="Gardiner A."/>
            <person name="Garfield D.A."/>
            <person name="Garvin B.E."/>
            <person name="Gibson G."/>
            <person name="Gilbert D."/>
            <person name="Gnerre S."/>
            <person name="Godfrey J."/>
            <person name="Good R."/>
            <person name="Gotea V."/>
            <person name="Gravely B."/>
            <person name="Greenberg A.J."/>
            <person name="Griffiths-Jones S."/>
            <person name="Gross S."/>
            <person name="Guigo R."/>
            <person name="Gustafson E.A."/>
            <person name="Haerty W."/>
            <person name="Hahn M.W."/>
            <person name="Halligan D.L."/>
            <person name="Halpern A.L."/>
            <person name="Halter G.M."/>
            <person name="Han M.V."/>
            <person name="Heger A."/>
            <person name="Hillier L."/>
            <person name="Hinrichs A.S."/>
            <person name="Holmes I."/>
            <person name="Hoskins R.A."/>
            <person name="Hubisz M.J."/>
            <person name="Hultmark D."/>
            <person name="Huntley M.A."/>
            <person name="Jaffe D.B."/>
            <person name="Jagadeeshan S."/>
            <person name="Jeck W.R."/>
            <person name="Johnson J."/>
            <person name="Jones C.D."/>
            <person name="Jordan W.C."/>
            <person name="Karpen G.H."/>
            <person name="Kataoka E."/>
            <person name="Keightley P.D."/>
            <person name="Kheradpour P."/>
            <person name="Kirkness E.F."/>
            <person name="Koerich L.B."/>
            <person name="Kristiansen K."/>
            <person name="Kudrna D."/>
            <person name="Kulathinal R.J."/>
            <person name="Kumar S."/>
            <person name="Kwok R."/>
            <person name="Lander E."/>
            <person name="Langley C.H."/>
            <person name="Lapoint R."/>
            <person name="Lazzaro B.P."/>
            <person name="Lee S.J."/>
            <person name="Levesque L."/>
            <person name="Li R."/>
            <person name="Lin C.F."/>
            <person name="Lin M.F."/>
            <person name="Lindblad-Toh K."/>
            <person name="Llopart A."/>
            <person name="Long M."/>
            <person name="Low L."/>
            <person name="Lozovsky E."/>
            <person name="Lu J."/>
            <person name="Luo M."/>
            <person name="Machado C.A."/>
            <person name="Makalowski W."/>
            <person name="Marzo M."/>
            <person name="Matsuda M."/>
            <person name="Matzkin L."/>
            <person name="McAllister B."/>
            <person name="McBride C.S."/>
            <person name="McKernan B."/>
            <person name="McKernan K."/>
            <person name="Mendez-Lago M."/>
            <person name="Minx P."/>
            <person name="Mollenhauer M.U."/>
            <person name="Montooth K."/>
            <person name="Mount S.M."/>
            <person name="Mu X."/>
            <person name="Myers E."/>
            <person name="Negre B."/>
            <person name="Newfeld S."/>
            <person name="Nielsen R."/>
            <person name="Noor M.A."/>
            <person name="O'Grady P."/>
            <person name="Pachter L."/>
            <person name="Papaceit M."/>
            <person name="Parisi M.J."/>
            <person name="Parisi M."/>
            <person name="Parts L."/>
            <person name="Pedersen J.S."/>
            <person name="Pesole G."/>
            <person name="Phillippy A.M."/>
            <person name="Ponting C.P."/>
            <person name="Pop M."/>
            <person name="Porcelli D."/>
            <person name="Powell J.R."/>
            <person name="Prohaska S."/>
            <person name="Pruitt K."/>
            <person name="Puig M."/>
            <person name="Quesneville H."/>
            <person name="Ram K.R."/>
            <person name="Rand D."/>
            <person name="Rasmussen M.D."/>
            <person name="Reed L.K."/>
            <person name="Reenan R."/>
            <person name="Reily A."/>
            <person name="Remington K.A."/>
            <person name="Rieger T.T."/>
            <person name="Ritchie M.G."/>
            <person name="Robin C."/>
            <person name="Rogers Y.H."/>
            <person name="Rohde C."/>
            <person name="Rozas J."/>
            <person name="Rubenfield M.J."/>
            <person name="Ruiz A."/>
            <person name="Russo S."/>
            <person name="Salzberg S.L."/>
            <person name="Sanchez-Gracia A."/>
            <person name="Saranga D.J."/>
            <person name="Sato H."/>
            <person name="Schaeffer S.W."/>
            <person name="Schatz M.C."/>
            <person name="Schlenke T."/>
            <person name="Schwartz R."/>
            <person name="Segarra C."/>
            <person name="Singh R.S."/>
            <person name="Sirot L."/>
            <person name="Sirota M."/>
            <person name="Sisneros N.B."/>
            <person name="Smith C.D."/>
            <person name="Smith T.F."/>
            <person name="Spieth J."/>
            <person name="Stage D.E."/>
            <person name="Stark A."/>
            <person name="Stephan W."/>
            <person name="Strausberg R.L."/>
            <person name="Strempel S."/>
            <person name="Sturgill D."/>
            <person name="Sutton G."/>
            <person name="Sutton G.G."/>
            <person name="Tao W."/>
            <person name="Teichmann S."/>
            <person name="Tobari Y.N."/>
            <person name="Tomimura Y."/>
            <person name="Tsolas J.M."/>
            <person name="Valente V.L."/>
            <person name="Venter E."/>
            <person name="Venter J.C."/>
            <person name="Vicario S."/>
            <person name="Vieira F.G."/>
            <person name="Vilella A.J."/>
            <person name="Villasante A."/>
            <person name="Walenz B."/>
            <person name="Wang J."/>
            <person name="Wasserman M."/>
            <person name="Watts T."/>
            <person name="Wilson D."/>
            <person name="Wilson R.K."/>
            <person name="Wing R.A."/>
            <person name="Wolfner M.F."/>
            <person name="Wong A."/>
            <person name="Wong G.K."/>
            <person name="Wu C.I."/>
            <person name="Wu G."/>
            <person name="Yamamoto D."/>
            <person name="Yang H.P."/>
            <person name="Yang S.P."/>
            <person name="Yorke J.A."/>
            <person name="Yoshida K."/>
            <person name="Zdobnov E."/>
            <person name="Zhang P."/>
            <person name="Zhang Y."/>
            <person name="Zimin A.V."/>
            <person name="Baldwin J."/>
            <person name="Abdouelleil A."/>
            <person name="Abdulkadir J."/>
            <person name="Abebe A."/>
            <person name="Abera B."/>
            <person name="Abreu J."/>
            <person name="Acer S.C."/>
            <person name="Aftuck L."/>
            <person name="Alexander A."/>
            <person name="An P."/>
            <person name="Anderson E."/>
            <person name="Anderson S."/>
            <person name="Arachi H."/>
            <person name="Azer M."/>
            <person name="Bachantsang P."/>
            <person name="Barry A."/>
            <person name="Bayul T."/>
            <person name="Berlin A."/>
            <person name="Bessette D."/>
            <person name="Bloom T."/>
            <person name="Blye J."/>
            <person name="Boguslavskiy L."/>
            <person name="Bonnet C."/>
            <person name="Boukhgalter B."/>
            <person name="Bourzgui I."/>
            <person name="Brown A."/>
            <person name="Cahill P."/>
            <person name="Channer S."/>
            <person name="Cheshatsang Y."/>
            <person name="Chuda L."/>
            <person name="Citroen M."/>
            <person name="Collymore A."/>
            <person name="Cooke P."/>
            <person name="Costello M."/>
            <person name="D'Aco K."/>
            <person name="Daza R."/>
            <person name="De Haan G."/>
            <person name="DeGray S."/>
            <person name="DeMaso C."/>
            <person name="Dhargay N."/>
            <person name="Dooley K."/>
            <person name="Dooley E."/>
            <person name="Doricent M."/>
            <person name="Dorje P."/>
            <person name="Dorjee K."/>
            <person name="Dupes A."/>
            <person name="Elong R."/>
            <person name="Falk J."/>
            <person name="Farina A."/>
            <person name="Faro S."/>
            <person name="Ferguson D."/>
            <person name="Fisher S."/>
            <person name="Foley C.D."/>
            <person name="Franke A."/>
            <person name="Friedrich D."/>
            <person name="Gadbois L."/>
            <person name="Gearin G."/>
            <person name="Gearin C.R."/>
            <person name="Giannoukos G."/>
            <person name="Goode T."/>
            <person name="Graham J."/>
            <person name="Grandbois E."/>
            <person name="Grewal S."/>
            <person name="Gyaltsen K."/>
            <person name="Hafez N."/>
            <person name="Hagos B."/>
            <person name="Hall J."/>
            <person name="Henson C."/>
            <person name="Hollinger A."/>
            <person name="Honan T."/>
            <person name="Huard M.D."/>
            <person name="Hughes L."/>
            <person name="Hurhula B."/>
            <person name="Husby M.E."/>
            <person name="Kamat A."/>
            <person name="Kanga B."/>
            <person name="Kashin S."/>
            <person name="Khazanovich D."/>
            <person name="Kisner P."/>
            <person name="Lance K."/>
            <person name="Lara M."/>
            <person name="Lee W."/>
            <person name="Lennon N."/>
            <person name="Letendre F."/>
            <person name="LeVine R."/>
            <person name="Lipovsky A."/>
            <person name="Liu X."/>
            <person name="Liu J."/>
            <person name="Liu S."/>
            <person name="Lokyitsang T."/>
            <person name="Lokyitsang Y."/>
            <person name="Lubonja R."/>
            <person name="Lui A."/>
            <person name="MacDonald P."/>
            <person name="Magnisalis V."/>
            <person name="Maru K."/>
            <person name="Matthews C."/>
            <person name="McCusker W."/>
            <person name="McDonough S."/>
            <person name="Mehta T."/>
            <person name="Meldrim J."/>
            <person name="Meneus L."/>
            <person name="Mihai O."/>
            <person name="Mihalev A."/>
            <person name="Mihova T."/>
            <person name="Mittelman R."/>
            <person name="Mlenga V."/>
            <person name="Montmayeur A."/>
            <person name="Mulrain L."/>
            <person name="Navidi A."/>
            <person name="Naylor J."/>
            <person name="Negash T."/>
            <person name="Nguyen T."/>
            <person name="Nguyen N."/>
            <person name="Nicol R."/>
            <person name="Norbu C."/>
            <person name="Norbu N."/>
            <person name="Novod N."/>
            <person name="O'Neill B."/>
            <person name="Osman S."/>
            <person name="Markiewicz E."/>
            <person name="Oyono O.L."/>
            <person name="Patti C."/>
            <person name="Phunkhang P."/>
            <person name="Pierre F."/>
            <person name="Priest M."/>
            <person name="Raghuraman S."/>
            <person name="Rege F."/>
            <person name="Reyes R."/>
            <person name="Rise C."/>
            <person name="Rogov P."/>
            <person name="Ross K."/>
            <person name="Ryan E."/>
            <person name="Settipalli S."/>
            <person name="Shea T."/>
            <person name="Sherpa N."/>
            <person name="Shi L."/>
            <person name="Shih D."/>
            <person name="Sparrow T."/>
            <person name="Spaulding J."/>
            <person name="Stalker J."/>
            <person name="Stange-Thomann N."/>
            <person name="Stavropoulos S."/>
            <person name="Stone C."/>
            <person name="Strader C."/>
            <person name="Tesfaye S."/>
            <person name="Thomson T."/>
            <person name="Thoulutsang Y."/>
            <person name="Thoulutsang D."/>
            <person name="Topham K."/>
            <person name="Topping I."/>
            <person name="Tsamla T."/>
            <person name="Vassiliev H."/>
            <person name="Vo A."/>
            <person name="Wangchuk T."/>
            <person name="Wangdi T."/>
            <person name="Weiand M."/>
            <person name="Wilkinson J."/>
            <person name="Wilson A."/>
            <person name="Yadav S."/>
            <person name="Young G."/>
            <person name="Yu Q."/>
            <person name="Zembek L."/>
            <person name="Zhong D."/>
            <person name="Zimmer A."/>
            <person name="Zwirko Z."/>
            <person name="Jaffe D.B."/>
            <person name="Alvarez P."/>
            <person name="Brockman W."/>
            <person name="Butler J."/>
            <person name="Chin C."/>
            <person name="Gnerre S."/>
            <person name="Grabherr M."/>
            <person name="Kleber M."/>
            <person name="Mauceli E."/>
            <person name="MacCallum I."/>
        </authorList>
    </citation>
    <scope>NUCLEOTIDE SEQUENCE [LARGE SCALE GENOMIC DNA]</scope>
    <source>
        <strain evidence="10">Tucson 15010-1051.87</strain>
    </source>
</reference>